<dbReference type="RefSeq" id="WP_114957070.1">
    <property type="nucleotide sequence ID" value="NZ_JBHSJF010000005.1"/>
</dbReference>
<name>A0ABV9YXJ7_9HYPH</name>
<dbReference type="EC" id="2.3.-.-" evidence="2"/>
<dbReference type="CDD" id="cd04301">
    <property type="entry name" value="NAT_SF"/>
    <property type="match status" value="1"/>
</dbReference>
<keyword evidence="2" id="KW-0808">Transferase</keyword>
<evidence type="ECO:0000259" key="1">
    <source>
        <dbReference type="PROSITE" id="PS51186"/>
    </source>
</evidence>
<keyword evidence="2" id="KW-0012">Acyltransferase</keyword>
<sequence>MAGYFGTQRQQDLQAQAEKNVDLIKATPGACQNGRMIGVDDLDALGWDRIDEFLARDGVCGFRLIPAHRAGEIGVRLAERNCRFDTWDLFLADRTSALDACEPILAAGLPDGLSDLDQPTDPEGDDTARIQALIAEAGVVPFSGSFLVGACGPAVTMAVGDQNGEIVAAAHGYMPHNAHSPYPGHGWGGLVAVAGSQQGKGLGKYINARVLVGVLRDLGATHVYELISATNLPSRRMAESCGLRHEPGLVCGIAAPTESGKFTR</sequence>
<dbReference type="InterPro" id="IPR016181">
    <property type="entry name" value="Acyl_CoA_acyltransferase"/>
</dbReference>
<protein>
    <submittedName>
        <fullName evidence="2">GNAT family N-acetyltransferase</fullName>
        <ecNumber evidence="2">2.3.-.-</ecNumber>
    </submittedName>
</protein>
<dbReference type="InterPro" id="IPR000182">
    <property type="entry name" value="GNAT_dom"/>
</dbReference>
<dbReference type="PROSITE" id="PS51186">
    <property type="entry name" value="GNAT"/>
    <property type="match status" value="1"/>
</dbReference>
<dbReference type="Proteomes" id="UP001595796">
    <property type="component" value="Unassembled WGS sequence"/>
</dbReference>
<reference evidence="3" key="1">
    <citation type="journal article" date="2019" name="Int. J. Syst. Evol. Microbiol.">
        <title>The Global Catalogue of Microorganisms (GCM) 10K type strain sequencing project: providing services to taxonomists for standard genome sequencing and annotation.</title>
        <authorList>
            <consortium name="The Broad Institute Genomics Platform"/>
            <consortium name="The Broad Institute Genome Sequencing Center for Infectious Disease"/>
            <person name="Wu L."/>
            <person name="Ma J."/>
        </authorList>
    </citation>
    <scope>NUCLEOTIDE SEQUENCE [LARGE SCALE GENOMIC DNA]</scope>
    <source>
        <strain evidence="3">CGMCC 1.16444</strain>
    </source>
</reference>
<dbReference type="SUPFAM" id="SSF55729">
    <property type="entry name" value="Acyl-CoA N-acyltransferases (Nat)"/>
    <property type="match status" value="1"/>
</dbReference>
<proteinExistence type="predicted"/>
<feature type="domain" description="N-acetyltransferase" evidence="1">
    <location>
        <begin position="114"/>
        <end position="264"/>
    </location>
</feature>
<dbReference type="Pfam" id="PF00583">
    <property type="entry name" value="Acetyltransf_1"/>
    <property type="match status" value="1"/>
</dbReference>
<dbReference type="Gene3D" id="3.40.630.30">
    <property type="match status" value="1"/>
</dbReference>
<organism evidence="2 3">
    <name type="scientific">Flaviflagellibacter deserti</name>
    <dbReference type="NCBI Taxonomy" id="2267266"/>
    <lineage>
        <taxon>Bacteria</taxon>
        <taxon>Pseudomonadati</taxon>
        <taxon>Pseudomonadota</taxon>
        <taxon>Alphaproteobacteria</taxon>
        <taxon>Hyphomicrobiales</taxon>
        <taxon>Flaviflagellibacter</taxon>
    </lineage>
</organism>
<dbReference type="GO" id="GO:0016746">
    <property type="term" value="F:acyltransferase activity"/>
    <property type="evidence" value="ECO:0007669"/>
    <property type="project" value="UniProtKB-KW"/>
</dbReference>
<dbReference type="EMBL" id="JBHSJF010000005">
    <property type="protein sequence ID" value="MFC5067583.1"/>
    <property type="molecule type" value="Genomic_DNA"/>
</dbReference>
<gene>
    <name evidence="2" type="ORF">ACFPFW_06090</name>
</gene>
<comment type="caution">
    <text evidence="2">The sequence shown here is derived from an EMBL/GenBank/DDBJ whole genome shotgun (WGS) entry which is preliminary data.</text>
</comment>
<evidence type="ECO:0000313" key="3">
    <source>
        <dbReference type="Proteomes" id="UP001595796"/>
    </source>
</evidence>
<accession>A0ABV9YXJ7</accession>
<evidence type="ECO:0000313" key="2">
    <source>
        <dbReference type="EMBL" id="MFC5067583.1"/>
    </source>
</evidence>
<keyword evidence="3" id="KW-1185">Reference proteome</keyword>